<dbReference type="Proteomes" id="UP000219612">
    <property type="component" value="Unassembled WGS sequence"/>
</dbReference>
<evidence type="ECO:0000313" key="1">
    <source>
        <dbReference type="EMBL" id="SNY56055.1"/>
    </source>
</evidence>
<dbReference type="EMBL" id="OBDY01000017">
    <property type="protein sequence ID" value="SNY56055.1"/>
    <property type="molecule type" value="Genomic_DNA"/>
</dbReference>
<protein>
    <submittedName>
        <fullName evidence="1">Uncharacterized protein</fullName>
    </submittedName>
</protein>
<reference evidence="1 2" key="1">
    <citation type="submission" date="2017-09" db="EMBL/GenBank/DDBJ databases">
        <authorList>
            <person name="Ehlers B."/>
            <person name="Leendertz F.H."/>
        </authorList>
    </citation>
    <scope>NUCLEOTIDE SEQUENCE [LARGE SCALE GENOMIC DNA]</scope>
    <source>
        <strain evidence="1 2">CGMCC 4.6857</strain>
    </source>
</reference>
<accession>A0A285J6W1</accession>
<sequence length="130" mass="14603">MGVLTDYFRAPSAAAVQQELTMDEGGPLTTVYDTVEAKGIDPTVVLGQLIGFIRDEPWHPRIVDDRLIWPEGGEQDTSHEGPWTTILDNETRDTLASLDPARVPSLAARWFHHRRTPPEHRPALLRPAHH</sequence>
<proteinExistence type="predicted"/>
<dbReference type="OrthoDB" id="3537879at2"/>
<keyword evidence="2" id="KW-1185">Reference proteome</keyword>
<dbReference type="RefSeq" id="WP_097324494.1">
    <property type="nucleotide sequence ID" value="NZ_OBDY01000017.1"/>
</dbReference>
<organism evidence="1 2">
    <name type="scientific">Paractinoplanes atraurantiacus</name>
    <dbReference type="NCBI Taxonomy" id="1036182"/>
    <lineage>
        <taxon>Bacteria</taxon>
        <taxon>Bacillati</taxon>
        <taxon>Actinomycetota</taxon>
        <taxon>Actinomycetes</taxon>
        <taxon>Micromonosporales</taxon>
        <taxon>Micromonosporaceae</taxon>
        <taxon>Paractinoplanes</taxon>
    </lineage>
</organism>
<gene>
    <name evidence="1" type="ORF">SAMN05421748_11750</name>
</gene>
<name>A0A285J6W1_9ACTN</name>
<dbReference type="AlphaFoldDB" id="A0A285J6W1"/>
<evidence type="ECO:0000313" key="2">
    <source>
        <dbReference type="Proteomes" id="UP000219612"/>
    </source>
</evidence>